<feature type="transmembrane region" description="Helical" evidence="2">
    <location>
        <begin position="81"/>
        <end position="104"/>
    </location>
</feature>
<keyword evidence="2" id="KW-1133">Transmembrane helix</keyword>
<organism evidence="3">
    <name type="scientific">Solanum chacoense</name>
    <name type="common">Chaco potato</name>
    <dbReference type="NCBI Taxonomy" id="4108"/>
    <lineage>
        <taxon>Eukaryota</taxon>
        <taxon>Viridiplantae</taxon>
        <taxon>Streptophyta</taxon>
        <taxon>Embryophyta</taxon>
        <taxon>Tracheophyta</taxon>
        <taxon>Spermatophyta</taxon>
        <taxon>Magnoliopsida</taxon>
        <taxon>eudicotyledons</taxon>
        <taxon>Gunneridae</taxon>
        <taxon>Pentapetalae</taxon>
        <taxon>asterids</taxon>
        <taxon>lamiids</taxon>
        <taxon>Solanales</taxon>
        <taxon>Solanaceae</taxon>
        <taxon>Solanoideae</taxon>
        <taxon>Solaneae</taxon>
        <taxon>Solanum</taxon>
    </lineage>
</organism>
<feature type="transmembrane region" description="Helical" evidence="2">
    <location>
        <begin position="37"/>
        <end position="61"/>
    </location>
</feature>
<name>A0A0V0GV73_SOLCH</name>
<sequence length="107" mass="12593">MYLSVALSSSSNHHNPSKPQKSLSDFQCFQPSTFNSFWISLFSIVYAFNFRALYSSIFGYFSPFPWYVQSFWSLVMLYLKLFIVLFSPIYSSGVCVHVLFYYLAFFF</sequence>
<dbReference type="EMBL" id="GEDG01030666">
    <property type="protein sequence ID" value="JAP11805.1"/>
    <property type="molecule type" value="Transcribed_RNA"/>
</dbReference>
<keyword evidence="2" id="KW-0812">Transmembrane</keyword>
<proteinExistence type="predicted"/>
<evidence type="ECO:0000256" key="1">
    <source>
        <dbReference type="SAM" id="MobiDB-lite"/>
    </source>
</evidence>
<reference evidence="3" key="1">
    <citation type="submission" date="2015-12" db="EMBL/GenBank/DDBJ databases">
        <title>Gene expression during late stages of embryo sac development: a critical building block for successful pollen-pistil interactions.</title>
        <authorList>
            <person name="Liu Y."/>
            <person name="Joly V."/>
            <person name="Sabar M."/>
            <person name="Matton D.P."/>
        </authorList>
    </citation>
    <scope>NUCLEOTIDE SEQUENCE</scope>
</reference>
<feature type="region of interest" description="Disordered" evidence="1">
    <location>
        <begin position="1"/>
        <end position="21"/>
    </location>
</feature>
<keyword evidence="2" id="KW-0472">Membrane</keyword>
<evidence type="ECO:0000313" key="3">
    <source>
        <dbReference type="EMBL" id="JAP11805.1"/>
    </source>
</evidence>
<accession>A0A0V0GV73</accession>
<feature type="compositionally biased region" description="Low complexity" evidence="1">
    <location>
        <begin position="8"/>
        <end position="19"/>
    </location>
</feature>
<dbReference type="AlphaFoldDB" id="A0A0V0GV73"/>
<evidence type="ECO:0000256" key="2">
    <source>
        <dbReference type="SAM" id="Phobius"/>
    </source>
</evidence>
<protein>
    <submittedName>
        <fullName evidence="3">Putative ovule protein</fullName>
    </submittedName>
</protein>